<sequence length="142" mass="15171">MRRFLSLFMVLLLALRGLAGDAMAMEQNTVPPHPMGHEQSQSHAQHLDEMASMAQHLHHDMVSHHEAEPNTATTCSADAASSDCHQHEGHCTACGICHSTLATPELLSPHAKAPRAVLLAHGTARFASAAPIQLVKPPISAL</sequence>
<evidence type="ECO:0000313" key="2">
    <source>
        <dbReference type="EMBL" id="MBI1626868.1"/>
    </source>
</evidence>
<feature type="chain" id="PRO_5032974136" description="CopL family metal-binding regulatory protein" evidence="1">
    <location>
        <begin position="25"/>
        <end position="142"/>
    </location>
</feature>
<dbReference type="EMBL" id="JABBCQ020000027">
    <property type="protein sequence ID" value="MBI1626868.1"/>
    <property type="molecule type" value="Genomic_DNA"/>
</dbReference>
<feature type="signal peptide" evidence="1">
    <location>
        <begin position="1"/>
        <end position="24"/>
    </location>
</feature>
<evidence type="ECO:0000313" key="3">
    <source>
        <dbReference type="Proteomes" id="UP000530032"/>
    </source>
</evidence>
<keyword evidence="1" id="KW-0732">Signal</keyword>
<gene>
    <name evidence="2" type="ORF">HF327_020565</name>
</gene>
<protein>
    <recommendedName>
        <fullName evidence="4">CopL family metal-binding regulatory protein</fullName>
    </recommendedName>
</protein>
<dbReference type="Proteomes" id="UP000530032">
    <property type="component" value="Unassembled WGS sequence"/>
</dbReference>
<evidence type="ECO:0008006" key="4">
    <source>
        <dbReference type="Google" id="ProtNLM"/>
    </source>
</evidence>
<reference evidence="2" key="1">
    <citation type="submission" date="2020-12" db="EMBL/GenBank/DDBJ databases">
        <title>Comamonas sp. nov., isolated from stream water.</title>
        <authorList>
            <person name="Park K.-H."/>
        </authorList>
    </citation>
    <scope>NUCLEOTIDE SEQUENCE</scope>
    <source>
        <strain evidence="2">EJ-4</strain>
    </source>
</reference>
<comment type="caution">
    <text evidence="2">The sequence shown here is derived from an EMBL/GenBank/DDBJ whole genome shotgun (WGS) entry which is preliminary data.</text>
</comment>
<proteinExistence type="predicted"/>
<evidence type="ECO:0000256" key="1">
    <source>
        <dbReference type="SAM" id="SignalP"/>
    </source>
</evidence>
<keyword evidence="3" id="KW-1185">Reference proteome</keyword>
<accession>A0A843BGV6</accession>
<dbReference type="RefSeq" id="WP_198462225.1">
    <property type="nucleotide sequence ID" value="NZ_JABBCQ020000027.1"/>
</dbReference>
<organism evidence="2 3">
    <name type="scientific">Comamonas suwonensis</name>
    <dbReference type="NCBI Taxonomy" id="2606214"/>
    <lineage>
        <taxon>Bacteria</taxon>
        <taxon>Pseudomonadati</taxon>
        <taxon>Pseudomonadota</taxon>
        <taxon>Betaproteobacteria</taxon>
        <taxon>Burkholderiales</taxon>
        <taxon>Comamonadaceae</taxon>
        <taxon>Comamonas</taxon>
    </lineage>
</organism>
<name>A0A843BGV6_9BURK</name>
<dbReference type="AlphaFoldDB" id="A0A843BGV6"/>